<gene>
    <name evidence="1" type="ORF">ACFSGI_09990</name>
</gene>
<dbReference type="PROSITE" id="PS50077">
    <property type="entry name" value="HEAT_REPEAT"/>
    <property type="match status" value="1"/>
</dbReference>
<comment type="caution">
    <text evidence="1">The sequence shown here is derived from an EMBL/GenBank/DDBJ whole genome shotgun (WGS) entry which is preliminary data.</text>
</comment>
<dbReference type="InterPro" id="IPR016024">
    <property type="entry name" value="ARM-type_fold"/>
</dbReference>
<dbReference type="InterPro" id="IPR021133">
    <property type="entry name" value="HEAT_type_2"/>
</dbReference>
<dbReference type="RefSeq" id="WP_204823990.1">
    <property type="nucleotide sequence ID" value="NZ_JBHUGF010000010.1"/>
</dbReference>
<sequence length="156" mass="18447">MDHNQMRYTTYTSKHSDIIEQGIEPIQTFLTEESTQEKLNLLFCMDKYLDPWFGYNLPHFDEIIFLLEQHLFLQENDEVKEEIIQLLCMYSLQNLDYIAEHINKIDPKWLSETVYALGLTYNPKYIPVILPYTLDDNPAVQQSAAEALRLLEQVKN</sequence>
<proteinExistence type="predicted"/>
<dbReference type="Gene3D" id="1.25.10.10">
    <property type="entry name" value="Leucine-rich Repeat Variant"/>
    <property type="match status" value="1"/>
</dbReference>
<evidence type="ECO:0000313" key="2">
    <source>
        <dbReference type="Proteomes" id="UP001597403"/>
    </source>
</evidence>
<organism evidence="1 2">
    <name type="scientific">Paenibacillus nicotianae</name>
    <dbReference type="NCBI Taxonomy" id="1526551"/>
    <lineage>
        <taxon>Bacteria</taxon>
        <taxon>Bacillati</taxon>
        <taxon>Bacillota</taxon>
        <taxon>Bacilli</taxon>
        <taxon>Bacillales</taxon>
        <taxon>Paenibacillaceae</taxon>
        <taxon>Paenibacillus</taxon>
    </lineage>
</organism>
<evidence type="ECO:0000313" key="1">
    <source>
        <dbReference type="EMBL" id="MFD1990288.1"/>
    </source>
</evidence>
<name>A0ABW4US95_9BACL</name>
<reference evidence="2" key="1">
    <citation type="journal article" date="2019" name="Int. J. Syst. Evol. Microbiol.">
        <title>The Global Catalogue of Microorganisms (GCM) 10K type strain sequencing project: providing services to taxonomists for standard genome sequencing and annotation.</title>
        <authorList>
            <consortium name="The Broad Institute Genomics Platform"/>
            <consortium name="The Broad Institute Genome Sequencing Center for Infectious Disease"/>
            <person name="Wu L."/>
            <person name="Ma J."/>
        </authorList>
    </citation>
    <scope>NUCLEOTIDE SEQUENCE [LARGE SCALE GENOMIC DNA]</scope>
    <source>
        <strain evidence="2">CGMCC 1.15067</strain>
    </source>
</reference>
<dbReference type="InterPro" id="IPR011989">
    <property type="entry name" value="ARM-like"/>
</dbReference>
<dbReference type="Proteomes" id="UP001597403">
    <property type="component" value="Unassembled WGS sequence"/>
</dbReference>
<dbReference type="SUPFAM" id="SSF48371">
    <property type="entry name" value="ARM repeat"/>
    <property type="match status" value="1"/>
</dbReference>
<keyword evidence="2" id="KW-1185">Reference proteome</keyword>
<protein>
    <submittedName>
        <fullName evidence="1">HEAT repeat domain-containing protein</fullName>
    </submittedName>
</protein>
<accession>A0ABW4US95</accession>
<dbReference type="EMBL" id="JBHUGF010000010">
    <property type="protein sequence ID" value="MFD1990288.1"/>
    <property type="molecule type" value="Genomic_DNA"/>
</dbReference>